<feature type="region of interest" description="Disordered" evidence="1">
    <location>
        <begin position="214"/>
        <end position="260"/>
    </location>
</feature>
<feature type="region of interest" description="Disordered" evidence="1">
    <location>
        <begin position="1"/>
        <end position="103"/>
    </location>
</feature>
<proteinExistence type="predicted"/>
<sequence length="330" mass="38429">MSSSIVLNPKRNFEKKNNKKFGMFLRKKNKKNKKKKKSKISTKKKTKSNSTTKTKTKTKIKTKTGKIKMAFRKKLKGRSRKEKSAVTALFVLSTDNKQKKEEQLKKHQLLEKLENGLNSATSTEQGDQQYYLNLQKQIENHEQQEREQRQQQKKKEKEKEEGEQGLATNQDEVIDLSHLRSLYTPYSKPTAKKQPPRQEPQKQQLDCGFLRNRLGQQETQITEDTTSTYEQFGEESYDDSLSEDLPSSSNEDFYGYPKNTNDLEIDMDTQCYLVSDDEMESLGDEIEIQFGSMQNEQNTHQLIFPEKISFVSSSYGIPSSYPKEYLFGKY</sequence>
<feature type="compositionally biased region" description="Polar residues" evidence="1">
    <location>
        <begin position="214"/>
        <end position="230"/>
    </location>
</feature>
<protein>
    <submittedName>
        <fullName evidence="2">Uncharacterized protein</fullName>
    </submittedName>
</protein>
<evidence type="ECO:0000313" key="3">
    <source>
        <dbReference type="Proteomes" id="UP001146793"/>
    </source>
</evidence>
<feature type="compositionally biased region" description="Basic residues" evidence="1">
    <location>
        <begin position="54"/>
        <end position="81"/>
    </location>
</feature>
<feature type="compositionally biased region" description="Low complexity" evidence="1">
    <location>
        <begin position="243"/>
        <end position="252"/>
    </location>
</feature>
<dbReference type="AlphaFoldDB" id="A0AAV7ZPF8"/>
<feature type="compositionally biased region" description="Polar residues" evidence="1">
    <location>
        <begin position="116"/>
        <end position="137"/>
    </location>
</feature>
<evidence type="ECO:0000313" key="2">
    <source>
        <dbReference type="EMBL" id="KAJ3443896.1"/>
    </source>
</evidence>
<dbReference type="EMBL" id="JANTQA010000023">
    <property type="protein sequence ID" value="KAJ3443896.1"/>
    <property type="molecule type" value="Genomic_DNA"/>
</dbReference>
<organism evidence="2 3">
    <name type="scientific">Anaeramoeba flamelloides</name>
    <dbReference type="NCBI Taxonomy" id="1746091"/>
    <lineage>
        <taxon>Eukaryota</taxon>
        <taxon>Metamonada</taxon>
        <taxon>Anaeramoebidae</taxon>
        <taxon>Anaeramoeba</taxon>
    </lineage>
</organism>
<feature type="compositionally biased region" description="Basic and acidic residues" evidence="1">
    <location>
        <begin position="138"/>
        <end position="162"/>
    </location>
</feature>
<evidence type="ECO:0000256" key="1">
    <source>
        <dbReference type="SAM" id="MobiDB-lite"/>
    </source>
</evidence>
<feature type="compositionally biased region" description="Acidic residues" evidence="1">
    <location>
        <begin position="232"/>
        <end position="242"/>
    </location>
</feature>
<comment type="caution">
    <text evidence="2">The sequence shown here is derived from an EMBL/GenBank/DDBJ whole genome shotgun (WGS) entry which is preliminary data.</text>
</comment>
<feature type="compositionally biased region" description="Basic residues" evidence="1">
    <location>
        <begin position="25"/>
        <end position="47"/>
    </location>
</feature>
<dbReference type="Proteomes" id="UP001146793">
    <property type="component" value="Unassembled WGS sequence"/>
</dbReference>
<name>A0AAV7ZPF8_9EUKA</name>
<reference evidence="2" key="1">
    <citation type="submission" date="2022-08" db="EMBL/GenBank/DDBJ databases">
        <title>Novel sulphate-reducing endosymbionts in the free-living metamonad Anaeramoeba.</title>
        <authorList>
            <person name="Jerlstrom-Hultqvist J."/>
            <person name="Cepicka I."/>
            <person name="Gallot-Lavallee L."/>
            <person name="Salas-Leiva D."/>
            <person name="Curtis B.A."/>
            <person name="Zahonova K."/>
            <person name="Pipaliya S."/>
            <person name="Dacks J."/>
            <person name="Roger A.J."/>
        </authorList>
    </citation>
    <scope>NUCLEOTIDE SEQUENCE</scope>
    <source>
        <strain evidence="2">Busselton2</strain>
    </source>
</reference>
<gene>
    <name evidence="2" type="ORF">M0812_09742</name>
</gene>
<accession>A0AAV7ZPF8</accession>
<feature type="region of interest" description="Disordered" evidence="1">
    <location>
        <begin position="115"/>
        <end position="176"/>
    </location>
</feature>